<organism evidence="10 11">
    <name type="scientific">Sphingobacterium multivorum</name>
    <dbReference type="NCBI Taxonomy" id="28454"/>
    <lineage>
        <taxon>Bacteria</taxon>
        <taxon>Pseudomonadati</taxon>
        <taxon>Bacteroidota</taxon>
        <taxon>Sphingobacteriia</taxon>
        <taxon>Sphingobacteriales</taxon>
        <taxon>Sphingobacteriaceae</taxon>
        <taxon>Sphingobacterium</taxon>
    </lineage>
</organism>
<keyword evidence="6 9" id="KW-0067">ATP-binding</keyword>
<comment type="catalytic activity">
    <reaction evidence="8">
        <text>(7R,8S)-8-amino-7-(carboxyamino)nonanoate + ATP = (4R,5S)-dethiobiotin + ADP + phosphate + H(+)</text>
        <dbReference type="Rhea" id="RHEA:63684"/>
        <dbReference type="ChEBI" id="CHEBI:15378"/>
        <dbReference type="ChEBI" id="CHEBI:30616"/>
        <dbReference type="ChEBI" id="CHEBI:43474"/>
        <dbReference type="ChEBI" id="CHEBI:149470"/>
        <dbReference type="ChEBI" id="CHEBI:149473"/>
        <dbReference type="ChEBI" id="CHEBI:456216"/>
    </reaction>
</comment>
<evidence type="ECO:0000256" key="9">
    <source>
        <dbReference type="HAMAP-Rule" id="MF_00336"/>
    </source>
</evidence>
<comment type="pathway">
    <text evidence="9">Cofactor biosynthesis; biotin biosynthesis; biotin from 7,8-diaminononanoate: step 1/2.</text>
</comment>
<keyword evidence="7 9" id="KW-0460">Magnesium</keyword>
<feature type="binding site" evidence="9">
    <location>
        <position position="116"/>
    </location>
    <ligand>
        <name>Mg(2+)</name>
        <dbReference type="ChEBI" id="CHEBI:18420"/>
    </ligand>
</feature>
<dbReference type="NCBIfam" id="TIGR00347">
    <property type="entry name" value="bioD"/>
    <property type="match status" value="1"/>
</dbReference>
<evidence type="ECO:0000256" key="6">
    <source>
        <dbReference type="ARBA" id="ARBA00022840"/>
    </source>
</evidence>
<accession>A0A2X2JI47</accession>
<evidence type="ECO:0000256" key="2">
    <source>
        <dbReference type="ARBA" id="ARBA00022598"/>
    </source>
</evidence>
<protein>
    <recommendedName>
        <fullName evidence="9">ATP-dependent dethiobiotin synthetase BioD</fullName>
        <ecNumber evidence="9">6.3.3.3</ecNumber>
    </recommendedName>
    <alternativeName>
        <fullName evidence="9">DTB synthetase</fullName>
        <shortName evidence="9">DTBS</shortName>
    </alternativeName>
    <alternativeName>
        <fullName evidence="9">Dethiobiotin synthase</fullName>
    </alternativeName>
</protein>
<proteinExistence type="inferred from homology"/>
<evidence type="ECO:0000313" key="11">
    <source>
        <dbReference type="Proteomes" id="UP000251241"/>
    </source>
</evidence>
<dbReference type="Pfam" id="PF13500">
    <property type="entry name" value="AAA_26"/>
    <property type="match status" value="1"/>
</dbReference>
<sequence>MNENIYFVSGIDTGIGKSYATGLLAKQWNTSGIRTITQKLVQTGNTAISEDIVLHRQLMEIPLTVEDHQKITMPEIFSYPASPHLAARLDNREIDFTKIRQASLTLSHRYDAVLIEGAGGLMVPLREDYLIIDYIQEMQYPLIFVTSGKLGSINHTLLSLEAIAKRKINLHTLVYNTFPVHKDRTISSDTELYLRRYIEKHHPEALFVRL</sequence>
<evidence type="ECO:0000256" key="4">
    <source>
        <dbReference type="ARBA" id="ARBA00022741"/>
    </source>
</evidence>
<dbReference type="Proteomes" id="UP000251241">
    <property type="component" value="Unassembled WGS sequence"/>
</dbReference>
<feature type="binding site" evidence="9">
    <location>
        <begin position="176"/>
        <end position="177"/>
    </location>
    <ligand>
        <name>ATP</name>
        <dbReference type="ChEBI" id="CHEBI:30616"/>
    </ligand>
</feature>
<comment type="catalytic activity">
    <reaction evidence="9">
        <text>(7R,8S)-7,8-diammoniononanoate + CO2 + ATP = (4R,5S)-dethiobiotin + ADP + phosphate + 3 H(+)</text>
        <dbReference type="Rhea" id="RHEA:15805"/>
        <dbReference type="ChEBI" id="CHEBI:15378"/>
        <dbReference type="ChEBI" id="CHEBI:16526"/>
        <dbReference type="ChEBI" id="CHEBI:30616"/>
        <dbReference type="ChEBI" id="CHEBI:43474"/>
        <dbReference type="ChEBI" id="CHEBI:149469"/>
        <dbReference type="ChEBI" id="CHEBI:149473"/>
        <dbReference type="ChEBI" id="CHEBI:456216"/>
        <dbReference type="EC" id="6.3.3.3"/>
    </reaction>
</comment>
<keyword evidence="2 9" id="KW-0436">Ligase</keyword>
<feature type="binding site" evidence="9">
    <location>
        <position position="51"/>
    </location>
    <ligand>
        <name>Mg(2+)</name>
        <dbReference type="ChEBI" id="CHEBI:18420"/>
    </ligand>
</feature>
<keyword evidence="4 9" id="KW-0547">Nucleotide-binding</keyword>
<evidence type="ECO:0000256" key="5">
    <source>
        <dbReference type="ARBA" id="ARBA00022756"/>
    </source>
</evidence>
<dbReference type="EMBL" id="UAUU01000011">
    <property type="protein sequence ID" value="SPZ91836.1"/>
    <property type="molecule type" value="Genomic_DNA"/>
</dbReference>
<dbReference type="CDD" id="cd03109">
    <property type="entry name" value="DTBS"/>
    <property type="match status" value="1"/>
</dbReference>
<name>A0A2X2JI47_SPHMU</name>
<evidence type="ECO:0000256" key="7">
    <source>
        <dbReference type="ARBA" id="ARBA00022842"/>
    </source>
</evidence>
<dbReference type="InterPro" id="IPR004472">
    <property type="entry name" value="DTB_synth_BioD"/>
</dbReference>
<dbReference type="HAMAP" id="MF_00336">
    <property type="entry name" value="BioD"/>
    <property type="match status" value="1"/>
</dbReference>
<dbReference type="GO" id="GO:0009102">
    <property type="term" value="P:biotin biosynthetic process"/>
    <property type="evidence" value="ECO:0007669"/>
    <property type="project" value="UniProtKB-UniRule"/>
</dbReference>
<comment type="similarity">
    <text evidence="9">Belongs to the dethiobiotin synthetase family.</text>
</comment>
<feature type="active site" evidence="9">
    <location>
        <position position="39"/>
    </location>
</feature>
<dbReference type="InterPro" id="IPR027417">
    <property type="entry name" value="P-loop_NTPase"/>
</dbReference>
<evidence type="ECO:0000313" key="10">
    <source>
        <dbReference type="EMBL" id="SPZ91836.1"/>
    </source>
</evidence>
<evidence type="ECO:0000256" key="8">
    <source>
        <dbReference type="ARBA" id="ARBA00047386"/>
    </source>
</evidence>
<dbReference type="GO" id="GO:0005829">
    <property type="term" value="C:cytosol"/>
    <property type="evidence" value="ECO:0007669"/>
    <property type="project" value="TreeGrafter"/>
</dbReference>
<dbReference type="GO" id="GO:0000287">
    <property type="term" value="F:magnesium ion binding"/>
    <property type="evidence" value="ECO:0007669"/>
    <property type="project" value="UniProtKB-UniRule"/>
</dbReference>
<feature type="binding site" evidence="9">
    <location>
        <position position="51"/>
    </location>
    <ligand>
        <name>ATP</name>
        <dbReference type="ChEBI" id="CHEBI:30616"/>
    </ligand>
</feature>
<dbReference type="SUPFAM" id="SSF52540">
    <property type="entry name" value="P-loop containing nucleoside triphosphate hydrolases"/>
    <property type="match status" value="1"/>
</dbReference>
<comment type="subunit">
    <text evidence="9">Homodimer.</text>
</comment>
<comment type="cofactor">
    <cofactor evidence="9">
        <name>Mg(2+)</name>
        <dbReference type="ChEBI" id="CHEBI:18420"/>
    </cofactor>
</comment>
<dbReference type="GO" id="GO:0004141">
    <property type="term" value="F:dethiobiotin synthase activity"/>
    <property type="evidence" value="ECO:0007669"/>
    <property type="project" value="UniProtKB-UniRule"/>
</dbReference>
<feature type="binding site" evidence="9">
    <location>
        <position position="204"/>
    </location>
    <ligand>
        <name>ATP</name>
        <dbReference type="ChEBI" id="CHEBI:30616"/>
    </ligand>
</feature>
<dbReference type="RefSeq" id="WP_112375542.1">
    <property type="nucleotide sequence ID" value="NZ_CP069793.1"/>
</dbReference>
<feature type="binding site" evidence="9">
    <location>
        <position position="18"/>
    </location>
    <ligand>
        <name>Mg(2+)</name>
        <dbReference type="ChEBI" id="CHEBI:18420"/>
    </ligand>
</feature>
<dbReference type="GO" id="GO:0042803">
    <property type="term" value="F:protein homodimerization activity"/>
    <property type="evidence" value="ECO:0007669"/>
    <property type="project" value="UniProtKB-ARBA"/>
</dbReference>
<dbReference type="Gene3D" id="3.40.50.300">
    <property type="entry name" value="P-loop containing nucleotide triphosphate hydrolases"/>
    <property type="match status" value="1"/>
</dbReference>
<feature type="binding site" evidence="9">
    <location>
        <position position="43"/>
    </location>
    <ligand>
        <name>substrate</name>
    </ligand>
</feature>
<evidence type="ECO:0000256" key="3">
    <source>
        <dbReference type="ARBA" id="ARBA00022723"/>
    </source>
</evidence>
<feature type="binding site" evidence="9">
    <location>
        <begin position="14"/>
        <end position="19"/>
    </location>
    <ligand>
        <name>ATP</name>
        <dbReference type="ChEBI" id="CHEBI:30616"/>
    </ligand>
</feature>
<dbReference type="PIRSF" id="PIRSF006755">
    <property type="entry name" value="DTB_synth"/>
    <property type="match status" value="1"/>
</dbReference>
<reference evidence="10 11" key="1">
    <citation type="submission" date="2018-06" db="EMBL/GenBank/DDBJ databases">
        <authorList>
            <consortium name="Pathogen Informatics"/>
            <person name="Doyle S."/>
        </authorList>
    </citation>
    <scope>NUCLEOTIDE SEQUENCE [LARGE SCALE GENOMIC DNA]</scope>
    <source>
        <strain evidence="10 11">NCTC11343</strain>
    </source>
</reference>
<evidence type="ECO:0000256" key="1">
    <source>
        <dbReference type="ARBA" id="ARBA00022490"/>
    </source>
</evidence>
<dbReference type="AlphaFoldDB" id="A0A2X2JI47"/>
<dbReference type="GO" id="GO:0005524">
    <property type="term" value="F:ATP binding"/>
    <property type="evidence" value="ECO:0007669"/>
    <property type="project" value="UniProtKB-UniRule"/>
</dbReference>
<dbReference type="PANTHER" id="PTHR43210">
    <property type="entry name" value="DETHIOBIOTIN SYNTHETASE"/>
    <property type="match status" value="1"/>
</dbReference>
<comment type="function">
    <text evidence="9">Catalyzes a mechanistically unusual reaction, the ATP-dependent insertion of CO2 between the N7 and N8 nitrogen atoms of 7,8-diaminopelargonic acid (DAPA, also called 7,8-diammoniononanoate) to form a ureido ring.</text>
</comment>
<gene>
    <name evidence="10" type="primary">bioD1</name>
    <name evidence="9" type="synonym">bioD</name>
    <name evidence="10" type="ORF">NCTC11343_03879</name>
</gene>
<dbReference type="GeneID" id="97182331"/>
<keyword evidence="3 9" id="KW-0479">Metal-binding</keyword>
<feature type="binding site" evidence="9">
    <location>
        <begin position="116"/>
        <end position="119"/>
    </location>
    <ligand>
        <name>ATP</name>
        <dbReference type="ChEBI" id="CHEBI:30616"/>
    </ligand>
</feature>
<dbReference type="EC" id="6.3.3.3" evidence="9"/>
<keyword evidence="1 9" id="KW-0963">Cytoplasm</keyword>
<comment type="caution">
    <text evidence="9">Lacks conserved residue(s) required for the propagation of feature annotation.</text>
</comment>
<comment type="subcellular location">
    <subcellularLocation>
        <location evidence="9">Cytoplasm</location>
    </subcellularLocation>
</comment>
<dbReference type="UniPathway" id="UPA00078">
    <property type="reaction ID" value="UER00161"/>
</dbReference>
<keyword evidence="5 9" id="KW-0093">Biotin biosynthesis</keyword>
<dbReference type="FunFam" id="3.40.50.300:FF:000292">
    <property type="entry name" value="ATP-dependent dethiobiotin synthetase BioD"/>
    <property type="match status" value="1"/>
</dbReference>
<dbReference type="PANTHER" id="PTHR43210:SF2">
    <property type="entry name" value="ATP-DEPENDENT DETHIOBIOTIN SYNTHETASE BIOD 2"/>
    <property type="match status" value="1"/>
</dbReference>